<evidence type="ECO:0000256" key="1">
    <source>
        <dbReference type="SAM" id="Phobius"/>
    </source>
</evidence>
<proteinExistence type="predicted"/>
<gene>
    <name evidence="2" type="ORF">BDV38DRAFT_260681</name>
</gene>
<sequence>MTLTDRCWWSACLPALPPVTHFFRTVPRLTGRLMLGPGASICMSSLVACIIGL</sequence>
<dbReference type="Proteomes" id="UP000325672">
    <property type="component" value="Unassembled WGS sequence"/>
</dbReference>
<evidence type="ECO:0000313" key="2">
    <source>
        <dbReference type="EMBL" id="KAE8132664.1"/>
    </source>
</evidence>
<accession>A0A5N6SHR8</accession>
<dbReference type="AlphaFoldDB" id="A0A5N6SHR8"/>
<reference evidence="2 3" key="1">
    <citation type="submission" date="2019-04" db="EMBL/GenBank/DDBJ databases">
        <title>Friends and foes A comparative genomics study of 23 Aspergillus species from section Flavi.</title>
        <authorList>
            <consortium name="DOE Joint Genome Institute"/>
            <person name="Kjaerbolling I."/>
            <person name="Vesth T."/>
            <person name="Frisvad J.C."/>
            <person name="Nybo J.L."/>
            <person name="Theobald S."/>
            <person name="Kildgaard S."/>
            <person name="Isbrandt T."/>
            <person name="Kuo A."/>
            <person name="Sato A."/>
            <person name="Lyhne E.K."/>
            <person name="Kogle M.E."/>
            <person name="Wiebenga A."/>
            <person name="Kun R.S."/>
            <person name="Lubbers R.J."/>
            <person name="Makela M.R."/>
            <person name="Barry K."/>
            <person name="Chovatia M."/>
            <person name="Clum A."/>
            <person name="Daum C."/>
            <person name="Haridas S."/>
            <person name="He G."/>
            <person name="LaButti K."/>
            <person name="Lipzen A."/>
            <person name="Mondo S."/>
            <person name="Riley R."/>
            <person name="Salamov A."/>
            <person name="Simmons B.A."/>
            <person name="Magnuson J.K."/>
            <person name="Henrissat B."/>
            <person name="Mortensen U.H."/>
            <person name="Larsen T.O."/>
            <person name="Devries R.P."/>
            <person name="Grigoriev I.V."/>
            <person name="Machida M."/>
            <person name="Baker S.E."/>
            <person name="Andersen M.R."/>
        </authorList>
    </citation>
    <scope>NUCLEOTIDE SEQUENCE [LARGE SCALE GENOMIC DNA]</scope>
    <source>
        <strain evidence="2 3">CBS 117625</strain>
    </source>
</reference>
<dbReference type="EMBL" id="ML743629">
    <property type="protein sequence ID" value="KAE8132664.1"/>
    <property type="molecule type" value="Genomic_DNA"/>
</dbReference>
<dbReference type="RefSeq" id="XP_031908727.1">
    <property type="nucleotide sequence ID" value="XM_032055954.1"/>
</dbReference>
<evidence type="ECO:0000313" key="3">
    <source>
        <dbReference type="Proteomes" id="UP000325672"/>
    </source>
</evidence>
<feature type="transmembrane region" description="Helical" evidence="1">
    <location>
        <begin position="33"/>
        <end position="52"/>
    </location>
</feature>
<keyword evidence="1" id="KW-1133">Transmembrane helix</keyword>
<organism evidence="2 3">
    <name type="scientific">Aspergillus pseudotamarii</name>
    <dbReference type="NCBI Taxonomy" id="132259"/>
    <lineage>
        <taxon>Eukaryota</taxon>
        <taxon>Fungi</taxon>
        <taxon>Dikarya</taxon>
        <taxon>Ascomycota</taxon>
        <taxon>Pezizomycotina</taxon>
        <taxon>Eurotiomycetes</taxon>
        <taxon>Eurotiomycetidae</taxon>
        <taxon>Eurotiales</taxon>
        <taxon>Aspergillaceae</taxon>
        <taxon>Aspergillus</taxon>
        <taxon>Aspergillus subgen. Circumdati</taxon>
    </lineage>
</organism>
<name>A0A5N6SHR8_ASPPS</name>
<keyword evidence="1" id="KW-0472">Membrane</keyword>
<dbReference type="GeneID" id="43640164"/>
<keyword evidence="1" id="KW-0812">Transmembrane</keyword>
<protein>
    <submittedName>
        <fullName evidence="2">Uncharacterized protein</fullName>
    </submittedName>
</protein>
<keyword evidence="3" id="KW-1185">Reference proteome</keyword>